<dbReference type="InterPro" id="IPR008979">
    <property type="entry name" value="Galactose-bd-like_sf"/>
</dbReference>
<dbReference type="InterPro" id="IPR050736">
    <property type="entry name" value="Sensor_HK_Regulatory"/>
</dbReference>
<evidence type="ECO:0000256" key="3">
    <source>
        <dbReference type="ARBA" id="ARBA00022553"/>
    </source>
</evidence>
<name>W4QBH8_9BACI</name>
<dbReference type="EMBL" id="BAUU01000001">
    <property type="protein sequence ID" value="GAE28749.1"/>
    <property type="molecule type" value="Genomic_DNA"/>
</dbReference>
<evidence type="ECO:0000256" key="9">
    <source>
        <dbReference type="SAM" id="Coils"/>
    </source>
</evidence>
<dbReference type="PANTHER" id="PTHR43711">
    <property type="entry name" value="TWO-COMPONENT HISTIDINE KINASE"/>
    <property type="match status" value="1"/>
</dbReference>
<dbReference type="Gene3D" id="1.10.287.130">
    <property type="match status" value="1"/>
</dbReference>
<feature type="transmembrane region" description="Helical" evidence="10">
    <location>
        <begin position="209"/>
        <end position="227"/>
    </location>
</feature>
<feature type="domain" description="Histidine kinase" evidence="12">
    <location>
        <begin position="451"/>
        <end position="673"/>
    </location>
</feature>
<feature type="transmembrane region" description="Helical" evidence="10">
    <location>
        <begin position="298"/>
        <end position="322"/>
    </location>
</feature>
<dbReference type="RefSeq" id="WP_035339695.1">
    <property type="nucleotide sequence ID" value="NZ_BAUU01000001.1"/>
</dbReference>
<dbReference type="OrthoDB" id="9759607at2"/>
<comment type="catalytic activity">
    <reaction evidence="1">
        <text>ATP + protein L-histidine = ADP + protein N-phospho-L-histidine.</text>
        <dbReference type="EC" id="2.7.13.3"/>
    </reaction>
</comment>
<evidence type="ECO:0000256" key="5">
    <source>
        <dbReference type="ARBA" id="ARBA00022741"/>
    </source>
</evidence>
<dbReference type="SUPFAM" id="SSF47384">
    <property type="entry name" value="Homodimeric domain of signal transducing histidine kinase"/>
    <property type="match status" value="1"/>
</dbReference>
<dbReference type="Pfam" id="PF00512">
    <property type="entry name" value="HisKA"/>
    <property type="match status" value="1"/>
</dbReference>
<dbReference type="SUPFAM" id="SSF49785">
    <property type="entry name" value="Galactose-binding domain-like"/>
    <property type="match status" value="1"/>
</dbReference>
<gene>
    <name evidence="13" type="ORF">JCM9152_78</name>
</gene>
<keyword evidence="4" id="KW-0808">Transferase</keyword>
<evidence type="ECO:0000259" key="12">
    <source>
        <dbReference type="PROSITE" id="PS50109"/>
    </source>
</evidence>
<feature type="transmembrane region" description="Helical" evidence="10">
    <location>
        <begin position="239"/>
        <end position="261"/>
    </location>
</feature>
<dbReference type="Proteomes" id="UP000018895">
    <property type="component" value="Unassembled WGS sequence"/>
</dbReference>
<evidence type="ECO:0000256" key="1">
    <source>
        <dbReference type="ARBA" id="ARBA00000085"/>
    </source>
</evidence>
<dbReference type="STRING" id="1236971.JCM9152_78"/>
<keyword evidence="9" id="KW-0175">Coiled coil</keyword>
<dbReference type="AlphaFoldDB" id="W4QBH8"/>
<sequence>MKWLHIALIVAFLIVSAFYANNHAKAETTAQQGVIDLQTWDSLNETVDLRGEWEFYWEQLLEPSDFDGVSRSPQYAHVPDLWATYSIAGAPLSSQGYATYRLTFTLSHKQIESNSTLGLYFKRVETAYRVWINGEEKGGNGTVGTTSADTIPRNYPQVIYFEAQPGKNELIIQVSNFHHRHGGMWERLHLGNAETITYIRTFNVTMQSFVIGLFIMMAIYFMFIYFFRKSEKTSLIFSFLCFFITIRISILGESTALYLFPYLSWEWVSKMEYLSVAFAAIMLVFFIHYEYPKESVRFIPIIISIMLLIFSIFVLSTPAIIFTNYIFMFTWFMLFPAILYTLYIYIASAIHKRRGSTSNAIGFAFFFLFALNDILFYNDIIHTGDYLSYGLLIFLFTQAINLSSRFSKALNDAEQLSNKLQQSNELLEMKVEERTAKLKQAEMFRTQLLSTISHELGTPITSIKGYSKALRDGIITQNASKYADRIFERTILLERLIDDLVELTKLETRQVDFQFKRTEARSFFKLLYEKYEWEFLEKDLHFSFEERNPLPATQQAEMVIDPFRIEQVYSNLLTNAIKFSPAKEAIRVILEWQLPSSTKVGQVILHIVDSGIGIDPSEHEMIFKRFYQTKKENGSGLGLAISKEIIDYHKGELHVNSQLNKGSDFYFSLPVQFINEEEKRE</sequence>
<organism evidence="13 14">
    <name type="scientific">Halalkalibacter hemicellulosilyticusJCM 9152</name>
    <dbReference type="NCBI Taxonomy" id="1236971"/>
    <lineage>
        <taxon>Bacteria</taxon>
        <taxon>Bacillati</taxon>
        <taxon>Bacillota</taxon>
        <taxon>Bacilli</taxon>
        <taxon>Bacillales</taxon>
        <taxon>Bacillaceae</taxon>
        <taxon>Halalkalibacter</taxon>
    </lineage>
</organism>
<evidence type="ECO:0000256" key="10">
    <source>
        <dbReference type="SAM" id="Phobius"/>
    </source>
</evidence>
<keyword evidence="10" id="KW-0472">Membrane</keyword>
<keyword evidence="8" id="KW-0902">Two-component regulatory system</keyword>
<evidence type="ECO:0000256" key="7">
    <source>
        <dbReference type="ARBA" id="ARBA00022840"/>
    </source>
</evidence>
<dbReference type="GO" id="GO:0005524">
    <property type="term" value="F:ATP binding"/>
    <property type="evidence" value="ECO:0007669"/>
    <property type="project" value="UniProtKB-KW"/>
</dbReference>
<feature type="chain" id="PRO_5039354024" description="histidine kinase" evidence="11">
    <location>
        <begin position="23"/>
        <end position="681"/>
    </location>
</feature>
<evidence type="ECO:0000256" key="2">
    <source>
        <dbReference type="ARBA" id="ARBA00012438"/>
    </source>
</evidence>
<evidence type="ECO:0000256" key="11">
    <source>
        <dbReference type="SAM" id="SignalP"/>
    </source>
</evidence>
<keyword evidence="11" id="KW-0732">Signal</keyword>
<feature type="coiled-coil region" evidence="9">
    <location>
        <begin position="406"/>
        <end position="433"/>
    </location>
</feature>
<dbReference type="Pfam" id="PF02518">
    <property type="entry name" value="HATPase_c"/>
    <property type="match status" value="1"/>
</dbReference>
<keyword evidence="5" id="KW-0547">Nucleotide-binding</keyword>
<dbReference type="InterPro" id="IPR005467">
    <property type="entry name" value="His_kinase_dom"/>
</dbReference>
<keyword evidence="10" id="KW-1133">Transmembrane helix</keyword>
<proteinExistence type="predicted"/>
<feature type="transmembrane region" description="Helical" evidence="10">
    <location>
        <begin position="273"/>
        <end position="291"/>
    </location>
</feature>
<accession>W4QBH8</accession>
<keyword evidence="14" id="KW-1185">Reference proteome</keyword>
<dbReference type="InterPro" id="IPR003594">
    <property type="entry name" value="HATPase_dom"/>
</dbReference>
<feature type="transmembrane region" description="Helical" evidence="10">
    <location>
        <begin position="328"/>
        <end position="348"/>
    </location>
</feature>
<dbReference type="InterPro" id="IPR003661">
    <property type="entry name" value="HisK_dim/P_dom"/>
</dbReference>
<keyword evidence="3" id="KW-0597">Phosphoprotein</keyword>
<dbReference type="Pfam" id="PF07695">
    <property type="entry name" value="7TMR-DISM_7TM"/>
    <property type="match status" value="1"/>
</dbReference>
<evidence type="ECO:0000256" key="6">
    <source>
        <dbReference type="ARBA" id="ARBA00022777"/>
    </source>
</evidence>
<dbReference type="SMART" id="SM00387">
    <property type="entry name" value="HATPase_c"/>
    <property type="match status" value="1"/>
</dbReference>
<dbReference type="PANTHER" id="PTHR43711:SF26">
    <property type="entry name" value="SENSOR HISTIDINE KINASE RCSC"/>
    <property type="match status" value="1"/>
</dbReference>
<dbReference type="InterPro" id="IPR004358">
    <property type="entry name" value="Sig_transdc_His_kin-like_C"/>
</dbReference>
<evidence type="ECO:0000313" key="14">
    <source>
        <dbReference type="Proteomes" id="UP000018895"/>
    </source>
</evidence>
<comment type="caution">
    <text evidence="13">The sequence shown here is derived from an EMBL/GenBank/DDBJ whole genome shotgun (WGS) entry which is preliminary data.</text>
</comment>
<feature type="signal peptide" evidence="11">
    <location>
        <begin position="1"/>
        <end position="22"/>
    </location>
</feature>
<reference evidence="13" key="1">
    <citation type="journal article" date="2014" name="Genome Announc.">
        <title>Draft Genome Sequences of Three Alkaliphilic Bacillus Strains, Bacillus wakoensis JCM 9140T, Bacillus akibai JCM 9157T, and Bacillus hemicellulosilyticus JCM 9152T.</title>
        <authorList>
            <person name="Yuki M."/>
            <person name="Oshima K."/>
            <person name="Suda W."/>
            <person name="Oshida Y."/>
            <person name="Kitamura K."/>
            <person name="Iida T."/>
            <person name="Hattori M."/>
            <person name="Ohkuma M."/>
        </authorList>
    </citation>
    <scope>NUCLEOTIDE SEQUENCE [LARGE SCALE GENOMIC DNA]</scope>
    <source>
        <strain evidence="13">JCM 9152</strain>
    </source>
</reference>
<dbReference type="SMART" id="SM00388">
    <property type="entry name" value="HisKA"/>
    <property type="match status" value="1"/>
</dbReference>
<dbReference type="EC" id="2.7.13.3" evidence="2"/>
<dbReference type="InterPro" id="IPR036890">
    <property type="entry name" value="HATPase_C_sf"/>
</dbReference>
<dbReference type="InterPro" id="IPR036097">
    <property type="entry name" value="HisK_dim/P_sf"/>
</dbReference>
<protein>
    <recommendedName>
        <fullName evidence="2">histidine kinase</fullName>
        <ecNumber evidence="2">2.7.13.3</ecNumber>
    </recommendedName>
</protein>
<dbReference type="Gene3D" id="2.60.120.260">
    <property type="entry name" value="Galactose-binding domain-like"/>
    <property type="match status" value="1"/>
</dbReference>
<evidence type="ECO:0000313" key="13">
    <source>
        <dbReference type="EMBL" id="GAE28749.1"/>
    </source>
</evidence>
<evidence type="ECO:0000256" key="8">
    <source>
        <dbReference type="ARBA" id="ARBA00023012"/>
    </source>
</evidence>
<dbReference type="Gene3D" id="3.30.565.10">
    <property type="entry name" value="Histidine kinase-like ATPase, C-terminal domain"/>
    <property type="match status" value="1"/>
</dbReference>
<evidence type="ECO:0000256" key="4">
    <source>
        <dbReference type="ARBA" id="ARBA00022679"/>
    </source>
</evidence>
<feature type="transmembrane region" description="Helical" evidence="10">
    <location>
        <begin position="360"/>
        <end position="380"/>
    </location>
</feature>
<dbReference type="PROSITE" id="PS50109">
    <property type="entry name" value="HIS_KIN"/>
    <property type="match status" value="1"/>
</dbReference>
<keyword evidence="10" id="KW-0812">Transmembrane</keyword>
<dbReference type="PRINTS" id="PR00344">
    <property type="entry name" value="BCTRLSENSOR"/>
</dbReference>
<dbReference type="InterPro" id="IPR011623">
    <property type="entry name" value="7TMR_DISM_rcpt_extracell_dom1"/>
</dbReference>
<keyword evidence="6" id="KW-0418">Kinase</keyword>
<dbReference type="CDD" id="cd00082">
    <property type="entry name" value="HisKA"/>
    <property type="match status" value="1"/>
</dbReference>
<dbReference type="GO" id="GO:0000155">
    <property type="term" value="F:phosphorelay sensor kinase activity"/>
    <property type="evidence" value="ECO:0007669"/>
    <property type="project" value="InterPro"/>
</dbReference>
<dbReference type="SUPFAM" id="SSF55874">
    <property type="entry name" value="ATPase domain of HSP90 chaperone/DNA topoisomerase II/histidine kinase"/>
    <property type="match status" value="1"/>
</dbReference>
<keyword evidence="7" id="KW-0067">ATP-binding</keyword>